<feature type="compositionally biased region" description="Low complexity" evidence="1">
    <location>
        <begin position="454"/>
        <end position="466"/>
    </location>
</feature>
<feature type="region of interest" description="Disordered" evidence="1">
    <location>
        <begin position="698"/>
        <end position="725"/>
    </location>
</feature>
<evidence type="ECO:0000313" key="2">
    <source>
        <dbReference type="EMBL" id="CEL59624.1"/>
    </source>
</evidence>
<feature type="compositionally biased region" description="Polar residues" evidence="1">
    <location>
        <begin position="368"/>
        <end position="390"/>
    </location>
</feature>
<dbReference type="Proteomes" id="UP000059188">
    <property type="component" value="Unassembled WGS sequence"/>
</dbReference>
<feature type="compositionally biased region" description="Basic and acidic residues" evidence="1">
    <location>
        <begin position="349"/>
        <end position="364"/>
    </location>
</feature>
<feature type="region of interest" description="Disordered" evidence="1">
    <location>
        <begin position="617"/>
        <end position="669"/>
    </location>
</feature>
<proteinExistence type="predicted"/>
<dbReference type="EMBL" id="LN679103">
    <property type="protein sequence ID" value="CEL59624.1"/>
    <property type="molecule type" value="Genomic_DNA"/>
</dbReference>
<keyword evidence="3" id="KW-1185">Reference proteome</keyword>
<reference evidence="2 3" key="1">
    <citation type="submission" date="2014-11" db="EMBL/GenBank/DDBJ databases">
        <authorList>
            <person name="Wibberg Daniel"/>
        </authorList>
    </citation>
    <scope>NUCLEOTIDE SEQUENCE [LARGE SCALE GENOMIC DNA]</scope>
    <source>
        <strain evidence="2">Rhizoctonia solani AG1-IB 7/3/14</strain>
    </source>
</reference>
<feature type="region of interest" description="Disordered" evidence="1">
    <location>
        <begin position="579"/>
        <end position="602"/>
    </location>
</feature>
<feature type="compositionally biased region" description="Pro residues" evidence="1">
    <location>
        <begin position="314"/>
        <end position="328"/>
    </location>
</feature>
<feature type="region of interest" description="Disordered" evidence="1">
    <location>
        <begin position="447"/>
        <end position="496"/>
    </location>
</feature>
<name>A0A0B7FRY6_THACB</name>
<feature type="compositionally biased region" description="Low complexity" evidence="1">
    <location>
        <begin position="650"/>
        <end position="659"/>
    </location>
</feature>
<dbReference type="OrthoDB" id="3262639at2759"/>
<gene>
    <name evidence="2" type="ORF">RSOLAG1IB_03557</name>
</gene>
<evidence type="ECO:0000313" key="3">
    <source>
        <dbReference type="Proteomes" id="UP000059188"/>
    </source>
</evidence>
<protein>
    <submittedName>
        <fullName evidence="2">Uncharacterized protein</fullName>
    </submittedName>
</protein>
<feature type="region of interest" description="Disordered" evidence="1">
    <location>
        <begin position="40"/>
        <end position="263"/>
    </location>
</feature>
<feature type="compositionally biased region" description="Low complexity" evidence="1">
    <location>
        <begin position="215"/>
        <end position="226"/>
    </location>
</feature>
<dbReference type="AlphaFoldDB" id="A0A0B7FRY6"/>
<feature type="compositionally biased region" description="Polar residues" evidence="1">
    <location>
        <begin position="130"/>
        <end position="150"/>
    </location>
</feature>
<accession>A0A0B7FRY6</accession>
<sequence>MKSLVALLDRKKKDRANTLVQVPFPSTLPHSAVHQDELTSMHGARRTSTPSSFLRPHQQHRAVSDSGHMHRPLLSEPLPYSRGHVPAQSASYYTDSDDGTFVDPFAPSPTKLAKPIQDLPRRTTPRRGSEPNTTNMFGPSSYRFRSSQEPSAVPVSISEPPPQPGATGPSGRKGGWLRERRSLTSLLRPPQPHGLVEPVPSVPPLPNRAPERKSSSFFSRTRSGSTPPATETTERAHTPGQPSTGLESIQLPISANSRSQTTDVEVKYRGSVPLTLVSPLQVDSPDSWVRVGGVGRESGLPTSPTTRRRAVSVPLPPQQSTEPPPPMPDVQLSKHDPNSGPTGAPSEPVRMHRSDTSTECDSYRSHNSRGTSSAFVSGSDLARSNTNAYSGEQEGPALRHGKKSSVGTSEGLVLKSALKHRPVESSQGNLNALIQPVKPLKICKREVVPSRTDSSQLPTPSSESSLNNLQRPSVAHKDGTRSTTQHHKSISGSSLGRSLSEVSIGSYGVSATEEKPATSLESSGSFNHIMKGHGLSSSDSRSLPVLDNIWGSFVSETAFGSSLPPSPIAPISAVNRTTQLQGTGDRGQDTRTQTNPDSFNVSSLPYSENLQKLGLVPPSQPPVADLPPTPTKPALTASGIAARRKRSRSSTNAATLLTPPTSPTDELKPQGIACSVTSSSASGNVPSYPGNKCFASRQQLGPRLARSTSSPSIRPPTSPETKHGPINTYEFEAKSYLPVANQSSRLVMPSGTSRSNLERTPVFETPVTVPPSAIDLITSDFRTSSDPRIASVPSLCPPRKGSNHPVKTGSCITGISTQAPGTVPTTLLGMFPPVPSTRVWPQEEKAMGAIEGKEAAEKEQSEEPLLTPPVTPAWAVHVFDGDGEDNLQCSRMEHDASSDHIPLTRLGNLAQMRRQKRGDMRSGSTQFSGERLHMLAAPLPESEKANAHSDIASKSTMFLSRNVL</sequence>
<feature type="compositionally biased region" description="Polar residues" evidence="1">
    <location>
        <begin position="240"/>
        <end position="263"/>
    </location>
</feature>
<feature type="region of interest" description="Disordered" evidence="1">
    <location>
        <begin position="293"/>
        <end position="406"/>
    </location>
</feature>
<organism evidence="2 3">
    <name type="scientific">Thanatephorus cucumeris (strain AG1-IB / isolate 7/3/14)</name>
    <name type="common">Lettuce bottom rot fungus</name>
    <name type="synonym">Rhizoctonia solani</name>
    <dbReference type="NCBI Taxonomy" id="1108050"/>
    <lineage>
        <taxon>Eukaryota</taxon>
        <taxon>Fungi</taxon>
        <taxon>Dikarya</taxon>
        <taxon>Basidiomycota</taxon>
        <taxon>Agaricomycotina</taxon>
        <taxon>Agaricomycetes</taxon>
        <taxon>Cantharellales</taxon>
        <taxon>Ceratobasidiaceae</taxon>
        <taxon>Rhizoctonia</taxon>
        <taxon>Rhizoctonia solani AG-1</taxon>
    </lineage>
</organism>
<feature type="compositionally biased region" description="Polar residues" evidence="1">
    <location>
        <begin position="590"/>
        <end position="602"/>
    </location>
</feature>
<feature type="compositionally biased region" description="Pro residues" evidence="1">
    <location>
        <begin position="618"/>
        <end position="631"/>
    </location>
</feature>
<evidence type="ECO:0000256" key="1">
    <source>
        <dbReference type="SAM" id="MobiDB-lite"/>
    </source>
</evidence>